<name>A0A4R3JXP4_9PROT</name>
<evidence type="ECO:0000259" key="19">
    <source>
        <dbReference type="PROSITE" id="PS50109"/>
    </source>
</evidence>
<dbReference type="SUPFAM" id="SSF55785">
    <property type="entry name" value="PYP-like sensor domain (PAS domain)"/>
    <property type="match status" value="1"/>
</dbReference>
<dbReference type="Pfam" id="PF11808">
    <property type="entry name" value="PhoR"/>
    <property type="match status" value="1"/>
</dbReference>
<comment type="catalytic activity">
    <reaction evidence="1">
        <text>ATP + protein L-histidine = ADP + protein N-phospho-L-histidine.</text>
        <dbReference type="EC" id="2.7.13.3"/>
    </reaction>
</comment>
<dbReference type="InterPro" id="IPR013767">
    <property type="entry name" value="PAS_fold"/>
</dbReference>
<comment type="caution">
    <text evidence="20">The sequence shown here is derived from an EMBL/GenBank/DDBJ whole genome shotgun (WGS) entry which is preliminary data.</text>
</comment>
<evidence type="ECO:0000256" key="1">
    <source>
        <dbReference type="ARBA" id="ARBA00000085"/>
    </source>
</evidence>
<evidence type="ECO:0000256" key="3">
    <source>
        <dbReference type="ARBA" id="ARBA00012438"/>
    </source>
</evidence>
<keyword evidence="21" id="KW-1185">Reference proteome</keyword>
<dbReference type="AlphaFoldDB" id="A0A4R3JXP4"/>
<evidence type="ECO:0000256" key="6">
    <source>
        <dbReference type="ARBA" id="ARBA00022475"/>
    </source>
</evidence>
<accession>A0A4R3JXP4</accession>
<reference evidence="20 21" key="1">
    <citation type="submission" date="2019-03" db="EMBL/GenBank/DDBJ databases">
        <title>Genomic Encyclopedia of Type Strains, Phase IV (KMG-IV): sequencing the most valuable type-strain genomes for metagenomic binning, comparative biology and taxonomic classification.</title>
        <authorList>
            <person name="Goeker M."/>
        </authorList>
    </citation>
    <scope>NUCLEOTIDE SEQUENCE [LARGE SCALE GENOMIC DNA]</scope>
    <source>
        <strain evidence="20 21">DSM 103923</strain>
    </source>
</reference>
<evidence type="ECO:0000256" key="4">
    <source>
        <dbReference type="ARBA" id="ARBA00019665"/>
    </source>
</evidence>
<evidence type="ECO:0000256" key="9">
    <source>
        <dbReference type="ARBA" id="ARBA00022679"/>
    </source>
</evidence>
<dbReference type="GO" id="GO:0000155">
    <property type="term" value="F:phosphorelay sensor kinase activity"/>
    <property type="evidence" value="ECO:0007669"/>
    <property type="project" value="InterPro"/>
</dbReference>
<dbReference type="InterPro" id="IPR021766">
    <property type="entry name" value="PhoR_N"/>
</dbReference>
<dbReference type="Gene3D" id="1.10.287.130">
    <property type="match status" value="1"/>
</dbReference>
<gene>
    <name evidence="20" type="ORF">EDC61_106104</name>
</gene>
<dbReference type="InterPro" id="IPR050351">
    <property type="entry name" value="BphY/WalK/GraS-like"/>
</dbReference>
<dbReference type="SUPFAM" id="SSF47384">
    <property type="entry name" value="Homodimeric domain of signal transducing histidine kinase"/>
    <property type="match status" value="1"/>
</dbReference>
<evidence type="ECO:0000313" key="20">
    <source>
        <dbReference type="EMBL" id="TCS72189.1"/>
    </source>
</evidence>
<keyword evidence="11" id="KW-0547">Nucleotide-binding</keyword>
<dbReference type="Gene3D" id="3.30.450.20">
    <property type="entry name" value="PAS domain"/>
    <property type="match status" value="1"/>
</dbReference>
<dbReference type="PRINTS" id="PR00344">
    <property type="entry name" value="BCTRLSENSOR"/>
</dbReference>
<dbReference type="SMART" id="SM00388">
    <property type="entry name" value="HisKA"/>
    <property type="match status" value="1"/>
</dbReference>
<dbReference type="InterPro" id="IPR003594">
    <property type="entry name" value="HATPase_dom"/>
</dbReference>
<evidence type="ECO:0000256" key="14">
    <source>
        <dbReference type="ARBA" id="ARBA00022989"/>
    </source>
</evidence>
<dbReference type="CDD" id="cd00130">
    <property type="entry name" value="PAS"/>
    <property type="match status" value="1"/>
</dbReference>
<dbReference type="InterPro" id="IPR003661">
    <property type="entry name" value="HisK_dim/P_dom"/>
</dbReference>
<dbReference type="SUPFAM" id="SSF55874">
    <property type="entry name" value="ATPase domain of HSP90 chaperone/DNA topoisomerase II/histidine kinase"/>
    <property type="match status" value="1"/>
</dbReference>
<dbReference type="GO" id="GO:0006355">
    <property type="term" value="P:regulation of DNA-templated transcription"/>
    <property type="evidence" value="ECO:0007669"/>
    <property type="project" value="InterPro"/>
</dbReference>
<dbReference type="CDD" id="cd00082">
    <property type="entry name" value="HisKA"/>
    <property type="match status" value="1"/>
</dbReference>
<dbReference type="NCBIfam" id="TIGR02966">
    <property type="entry name" value="phoR_proteo"/>
    <property type="match status" value="1"/>
</dbReference>
<dbReference type="Pfam" id="PF00989">
    <property type="entry name" value="PAS"/>
    <property type="match status" value="1"/>
</dbReference>
<comment type="function">
    <text evidence="17">Member of the two-component regulatory system PhoR/PhoB involved in the phosphate regulon genes expression. PhoR may function as a membrane-associated protein kinase that phosphorylates PhoB in response to environmental signals.</text>
</comment>
<evidence type="ECO:0000256" key="11">
    <source>
        <dbReference type="ARBA" id="ARBA00022741"/>
    </source>
</evidence>
<dbReference type="GO" id="GO:0006817">
    <property type="term" value="P:phosphate ion transport"/>
    <property type="evidence" value="ECO:0007669"/>
    <property type="project" value="UniProtKB-KW"/>
</dbReference>
<keyword evidence="14 18" id="KW-1133">Transmembrane helix</keyword>
<dbReference type="PANTHER" id="PTHR45453">
    <property type="entry name" value="PHOSPHATE REGULON SENSOR PROTEIN PHOR"/>
    <property type="match status" value="1"/>
</dbReference>
<evidence type="ECO:0000256" key="18">
    <source>
        <dbReference type="SAM" id="Phobius"/>
    </source>
</evidence>
<keyword evidence="12 20" id="KW-0418">Kinase</keyword>
<evidence type="ECO:0000256" key="15">
    <source>
        <dbReference type="ARBA" id="ARBA00023012"/>
    </source>
</evidence>
<keyword evidence="9" id="KW-0808">Transferase</keyword>
<evidence type="ECO:0000256" key="13">
    <source>
        <dbReference type="ARBA" id="ARBA00022840"/>
    </source>
</evidence>
<dbReference type="RefSeq" id="WP_126463802.1">
    <property type="nucleotide sequence ID" value="NZ_AP018721.1"/>
</dbReference>
<dbReference type="InterPro" id="IPR035965">
    <property type="entry name" value="PAS-like_dom_sf"/>
</dbReference>
<keyword evidence="8" id="KW-0592">Phosphate transport</keyword>
<dbReference type="Gene3D" id="3.30.565.10">
    <property type="entry name" value="Histidine kinase-like ATPase, C-terminal domain"/>
    <property type="match status" value="1"/>
</dbReference>
<keyword evidence="7" id="KW-0597">Phosphoprotein</keyword>
<dbReference type="Pfam" id="PF02518">
    <property type="entry name" value="HATPase_c"/>
    <property type="match status" value="1"/>
</dbReference>
<dbReference type="FunFam" id="3.30.565.10:FF:000006">
    <property type="entry name" value="Sensor histidine kinase WalK"/>
    <property type="match status" value="1"/>
</dbReference>
<dbReference type="InterPro" id="IPR014310">
    <property type="entry name" value="Sig_transdc_His_kinase_PhoR"/>
</dbReference>
<organism evidence="20 21">
    <name type="scientific">Sulfuritortus calidifontis</name>
    <dbReference type="NCBI Taxonomy" id="1914471"/>
    <lineage>
        <taxon>Bacteria</taxon>
        <taxon>Pseudomonadati</taxon>
        <taxon>Pseudomonadota</taxon>
        <taxon>Betaproteobacteria</taxon>
        <taxon>Nitrosomonadales</taxon>
        <taxon>Thiobacillaceae</taxon>
        <taxon>Sulfuritortus</taxon>
    </lineage>
</organism>
<proteinExistence type="predicted"/>
<evidence type="ECO:0000256" key="7">
    <source>
        <dbReference type="ARBA" id="ARBA00022553"/>
    </source>
</evidence>
<dbReference type="GO" id="GO:0005886">
    <property type="term" value="C:plasma membrane"/>
    <property type="evidence" value="ECO:0007669"/>
    <property type="project" value="UniProtKB-SubCell"/>
</dbReference>
<dbReference type="FunFam" id="1.10.287.130:FF:000001">
    <property type="entry name" value="Two-component sensor histidine kinase"/>
    <property type="match status" value="1"/>
</dbReference>
<dbReference type="InterPro" id="IPR000014">
    <property type="entry name" value="PAS"/>
</dbReference>
<dbReference type="InterPro" id="IPR036890">
    <property type="entry name" value="HATPase_C_sf"/>
</dbReference>
<dbReference type="InterPro" id="IPR005467">
    <property type="entry name" value="His_kinase_dom"/>
</dbReference>
<dbReference type="GO" id="GO:0005524">
    <property type="term" value="F:ATP binding"/>
    <property type="evidence" value="ECO:0007669"/>
    <property type="project" value="UniProtKB-KW"/>
</dbReference>
<dbReference type="GO" id="GO:0016036">
    <property type="term" value="P:cellular response to phosphate starvation"/>
    <property type="evidence" value="ECO:0007669"/>
    <property type="project" value="TreeGrafter"/>
</dbReference>
<comment type="subcellular location">
    <subcellularLocation>
        <location evidence="2">Cell inner membrane</location>
        <topology evidence="2">Multi-pass membrane protein</topology>
    </subcellularLocation>
</comment>
<feature type="transmembrane region" description="Helical" evidence="18">
    <location>
        <begin position="9"/>
        <end position="26"/>
    </location>
</feature>
<dbReference type="SMART" id="SM00091">
    <property type="entry name" value="PAS"/>
    <property type="match status" value="1"/>
</dbReference>
<evidence type="ECO:0000256" key="17">
    <source>
        <dbReference type="ARBA" id="ARBA00025207"/>
    </source>
</evidence>
<evidence type="ECO:0000256" key="10">
    <source>
        <dbReference type="ARBA" id="ARBA00022692"/>
    </source>
</evidence>
<protein>
    <recommendedName>
        <fullName evidence="4">Phosphate regulon sensor protein PhoR</fullName>
        <ecNumber evidence="3">2.7.13.3</ecNumber>
    </recommendedName>
</protein>
<feature type="domain" description="Histidine kinase" evidence="19">
    <location>
        <begin position="235"/>
        <end position="451"/>
    </location>
</feature>
<dbReference type="PANTHER" id="PTHR45453:SF1">
    <property type="entry name" value="PHOSPHATE REGULON SENSOR PROTEIN PHOR"/>
    <property type="match status" value="1"/>
</dbReference>
<evidence type="ECO:0000256" key="8">
    <source>
        <dbReference type="ARBA" id="ARBA00022592"/>
    </source>
</evidence>
<feature type="transmembrane region" description="Helical" evidence="18">
    <location>
        <begin position="32"/>
        <end position="49"/>
    </location>
</feature>
<dbReference type="PROSITE" id="PS50109">
    <property type="entry name" value="HIS_KIN"/>
    <property type="match status" value="1"/>
</dbReference>
<dbReference type="InterPro" id="IPR036097">
    <property type="entry name" value="HisK_dim/P_sf"/>
</dbReference>
<dbReference type="Proteomes" id="UP000295135">
    <property type="component" value="Unassembled WGS sequence"/>
</dbReference>
<dbReference type="Pfam" id="PF00512">
    <property type="entry name" value="HisKA"/>
    <property type="match status" value="1"/>
</dbReference>
<evidence type="ECO:0000256" key="12">
    <source>
        <dbReference type="ARBA" id="ARBA00022777"/>
    </source>
</evidence>
<dbReference type="SMART" id="SM00387">
    <property type="entry name" value="HATPase_c"/>
    <property type="match status" value="1"/>
</dbReference>
<evidence type="ECO:0000313" key="21">
    <source>
        <dbReference type="Proteomes" id="UP000295135"/>
    </source>
</evidence>
<evidence type="ECO:0000256" key="2">
    <source>
        <dbReference type="ARBA" id="ARBA00004429"/>
    </source>
</evidence>
<keyword evidence="5" id="KW-0813">Transport</keyword>
<dbReference type="OrthoDB" id="9813151at2"/>
<keyword evidence="13" id="KW-0067">ATP-binding</keyword>
<dbReference type="InterPro" id="IPR004358">
    <property type="entry name" value="Sig_transdc_His_kin-like_C"/>
</dbReference>
<sequence>MLAFWWRPLVFAALLALFALLIGAIFGRVGGWIAVCLGLAGLLLVHLYQHSRLFAWLLKPGRTLPSSEGLWGETFYRLDKLMRSHLDTEHRVSAELDQMQEATRLLPDGVIILDTQNRIQWFNEAAQAMLALRPERDFGQFITYLLRSSRFNEWLLGEENEVSAEAHVGAADVKPASAGGRSHYTQPLTLPAPAAKEKTLSLRMVPLSHEQKMLLAHDITEIDRVEAMRRDFVANVSHELRTPITVIVGFLETFAEMEKPDPAQFKQHVALLREQSERIRRLVDDLLTLARLESDNDVRDAPVDVPALCRRLLEEACSLSHGRHDITLEADCRVWLLGSEHELYSALTNLVSNAVRYTPEGGRIAIRWREREEGGAEFSVTDSGEGIEPQHIPRLTERFYRVDRGRSRATGGTGLGLAIVKHTLQRHQARLRIDSTVGKGSTFTACFPPERVIPPLQAGVETAPQSNAA</sequence>
<keyword evidence="16 18" id="KW-0472">Membrane</keyword>
<dbReference type="EMBL" id="SLZY01000006">
    <property type="protein sequence ID" value="TCS72189.1"/>
    <property type="molecule type" value="Genomic_DNA"/>
</dbReference>
<dbReference type="EC" id="2.7.13.3" evidence="3"/>
<dbReference type="GO" id="GO:0004721">
    <property type="term" value="F:phosphoprotein phosphatase activity"/>
    <property type="evidence" value="ECO:0007669"/>
    <property type="project" value="InterPro"/>
</dbReference>
<keyword evidence="10 18" id="KW-0812">Transmembrane</keyword>
<evidence type="ECO:0000256" key="16">
    <source>
        <dbReference type="ARBA" id="ARBA00023136"/>
    </source>
</evidence>
<evidence type="ECO:0000256" key="5">
    <source>
        <dbReference type="ARBA" id="ARBA00022448"/>
    </source>
</evidence>
<keyword evidence="15" id="KW-0902">Two-component regulatory system</keyword>
<keyword evidence="6" id="KW-1003">Cell membrane</keyword>